<dbReference type="HOGENOM" id="CLU_1257124_0_0_1"/>
<dbReference type="EMBL" id="AMQN01006515">
    <property type="status" value="NOT_ANNOTATED_CDS"/>
    <property type="molecule type" value="Genomic_DNA"/>
</dbReference>
<name>R7USJ9_CAPTE</name>
<organism evidence="1">
    <name type="scientific">Capitella teleta</name>
    <name type="common">Polychaete worm</name>
    <dbReference type="NCBI Taxonomy" id="283909"/>
    <lineage>
        <taxon>Eukaryota</taxon>
        <taxon>Metazoa</taxon>
        <taxon>Spiralia</taxon>
        <taxon>Lophotrochozoa</taxon>
        <taxon>Annelida</taxon>
        <taxon>Polychaeta</taxon>
        <taxon>Sedentaria</taxon>
        <taxon>Scolecida</taxon>
        <taxon>Capitellidae</taxon>
        <taxon>Capitella</taxon>
    </lineage>
</organism>
<accession>R7USJ9</accession>
<reference evidence="3" key="1">
    <citation type="submission" date="2012-12" db="EMBL/GenBank/DDBJ databases">
        <authorList>
            <person name="Hellsten U."/>
            <person name="Grimwood J."/>
            <person name="Chapman J.A."/>
            <person name="Shapiro H."/>
            <person name="Aerts A."/>
            <person name="Otillar R.P."/>
            <person name="Terry A.Y."/>
            <person name="Boore J.L."/>
            <person name="Simakov O."/>
            <person name="Marletaz F."/>
            <person name="Cho S.-J."/>
            <person name="Edsinger-Gonzales E."/>
            <person name="Havlak P."/>
            <person name="Kuo D.-H."/>
            <person name="Larsson T."/>
            <person name="Lv J."/>
            <person name="Arendt D."/>
            <person name="Savage R."/>
            <person name="Osoegawa K."/>
            <person name="de Jong P."/>
            <person name="Lindberg D.R."/>
            <person name="Seaver E.C."/>
            <person name="Weisblat D.A."/>
            <person name="Putnam N.H."/>
            <person name="Grigoriev I.V."/>
            <person name="Rokhsar D.S."/>
        </authorList>
    </citation>
    <scope>NUCLEOTIDE SEQUENCE</scope>
    <source>
        <strain evidence="3">I ESC-2004</strain>
    </source>
</reference>
<evidence type="ECO:0000313" key="2">
    <source>
        <dbReference type="EnsemblMetazoa" id="CapteP200097"/>
    </source>
</evidence>
<reference evidence="2" key="3">
    <citation type="submission" date="2015-06" db="UniProtKB">
        <authorList>
            <consortium name="EnsemblMetazoa"/>
        </authorList>
    </citation>
    <scope>IDENTIFICATION</scope>
</reference>
<sequence length="220" mass="25391">MPPIWLSYSCRVVKRAYLHSKPFIADLSLRLLTPGVATVALRVTDPRWRSLMERDHNVRYAVKQNGGFVCNPGKLCYEANPTTFEHRPEENCIFGINKKFGTPLQMVTGELSEGPLRIIGYFPLIRRGFLISQSRVHHLRDSTHPHSVSDKLLRERQLNSWHHWPTINNDPINRTTCQAPMVPWMQIAEDFGRKKRYDLFSVRQVLATIRQANMMANGGK</sequence>
<dbReference type="AlphaFoldDB" id="R7USJ9"/>
<dbReference type="EMBL" id="KB298546">
    <property type="protein sequence ID" value="ELU09093.1"/>
    <property type="molecule type" value="Genomic_DNA"/>
</dbReference>
<dbReference type="Proteomes" id="UP000014760">
    <property type="component" value="Unassembled WGS sequence"/>
</dbReference>
<keyword evidence="3" id="KW-1185">Reference proteome</keyword>
<proteinExistence type="predicted"/>
<reference evidence="1 3" key="2">
    <citation type="journal article" date="2013" name="Nature">
        <title>Insights into bilaterian evolution from three spiralian genomes.</title>
        <authorList>
            <person name="Simakov O."/>
            <person name="Marletaz F."/>
            <person name="Cho S.J."/>
            <person name="Edsinger-Gonzales E."/>
            <person name="Havlak P."/>
            <person name="Hellsten U."/>
            <person name="Kuo D.H."/>
            <person name="Larsson T."/>
            <person name="Lv J."/>
            <person name="Arendt D."/>
            <person name="Savage R."/>
            <person name="Osoegawa K."/>
            <person name="de Jong P."/>
            <person name="Grimwood J."/>
            <person name="Chapman J.A."/>
            <person name="Shapiro H."/>
            <person name="Aerts A."/>
            <person name="Otillar R.P."/>
            <person name="Terry A.Y."/>
            <person name="Boore J.L."/>
            <person name="Grigoriev I.V."/>
            <person name="Lindberg D.R."/>
            <person name="Seaver E.C."/>
            <person name="Weisblat D.A."/>
            <person name="Putnam N.H."/>
            <person name="Rokhsar D.S."/>
        </authorList>
    </citation>
    <scope>NUCLEOTIDE SEQUENCE</scope>
    <source>
        <strain evidence="1 3">I ESC-2004</strain>
    </source>
</reference>
<dbReference type="EnsemblMetazoa" id="CapteT200097">
    <property type="protein sequence ID" value="CapteP200097"/>
    <property type="gene ID" value="CapteG200097"/>
</dbReference>
<evidence type="ECO:0000313" key="3">
    <source>
        <dbReference type="Proteomes" id="UP000014760"/>
    </source>
</evidence>
<evidence type="ECO:0000313" key="1">
    <source>
        <dbReference type="EMBL" id="ELU09093.1"/>
    </source>
</evidence>
<protein>
    <submittedName>
        <fullName evidence="1 2">Uncharacterized protein</fullName>
    </submittedName>
</protein>
<gene>
    <name evidence="1" type="ORF">CAPTEDRAFT_200097</name>
</gene>